<dbReference type="AlphaFoldDB" id="A0A345HSZ1"/>
<dbReference type="EMBL" id="CP031194">
    <property type="protein sequence ID" value="AXG79815.1"/>
    <property type="molecule type" value="Genomic_DNA"/>
</dbReference>
<reference evidence="2" key="1">
    <citation type="submission" date="2018-07" db="EMBL/GenBank/DDBJ databases">
        <authorList>
            <person name="Zhao J."/>
        </authorList>
    </citation>
    <scope>NUCLEOTIDE SEQUENCE [LARGE SCALE GENOMIC DNA]</scope>
    <source>
        <strain evidence="2">GSSD-12</strain>
    </source>
</reference>
<dbReference type="RefSeq" id="WP_114661142.1">
    <property type="nucleotide sequence ID" value="NZ_CP031194.1"/>
</dbReference>
<organism evidence="1 2">
    <name type="scientific">Streptomyces paludis</name>
    <dbReference type="NCBI Taxonomy" id="2282738"/>
    <lineage>
        <taxon>Bacteria</taxon>
        <taxon>Bacillati</taxon>
        <taxon>Actinomycetota</taxon>
        <taxon>Actinomycetes</taxon>
        <taxon>Kitasatosporales</taxon>
        <taxon>Streptomycetaceae</taxon>
        <taxon>Streptomyces</taxon>
    </lineage>
</organism>
<proteinExistence type="predicted"/>
<evidence type="ECO:0000313" key="2">
    <source>
        <dbReference type="Proteomes" id="UP000253868"/>
    </source>
</evidence>
<name>A0A345HSZ1_9ACTN</name>
<gene>
    <name evidence="1" type="ORF">DVK44_21585</name>
</gene>
<dbReference type="OrthoDB" id="9824689at2"/>
<protein>
    <submittedName>
        <fullName evidence="1">Uncharacterized protein</fullName>
    </submittedName>
</protein>
<dbReference type="Proteomes" id="UP000253868">
    <property type="component" value="Chromosome"/>
</dbReference>
<keyword evidence="2" id="KW-1185">Reference proteome</keyword>
<sequence>MEKQLGTVADPPDVIAYAIEAICRAGRLGRADLEQVLAAIDRVLSGRMDSYESAQVAGMRMALRARPDFGFEMYFYGLTYFGAAGVEMFKGLVQQLDTFEPQLVELIGDGRFDRD</sequence>
<accession>A0A345HSZ1</accession>
<dbReference type="KEGG" id="spad:DVK44_21585"/>
<evidence type="ECO:0000313" key="1">
    <source>
        <dbReference type="EMBL" id="AXG79815.1"/>
    </source>
</evidence>